<dbReference type="RefSeq" id="WP_184857165.1">
    <property type="nucleotide sequence ID" value="NZ_JACHLK010000004.1"/>
</dbReference>
<dbReference type="GO" id="GO:0032259">
    <property type="term" value="P:methylation"/>
    <property type="evidence" value="ECO:0007669"/>
    <property type="project" value="UniProtKB-KW"/>
</dbReference>
<dbReference type="Gene3D" id="3.10.290.10">
    <property type="entry name" value="RNA-binding S4 domain"/>
    <property type="match status" value="1"/>
</dbReference>
<organism evidence="5 6">
    <name type="scientific">Acidovorax soli</name>
    <dbReference type="NCBI Taxonomy" id="592050"/>
    <lineage>
        <taxon>Bacteria</taxon>
        <taxon>Pseudomonadati</taxon>
        <taxon>Pseudomonadota</taxon>
        <taxon>Betaproteobacteria</taxon>
        <taxon>Burkholderiales</taxon>
        <taxon>Comamonadaceae</taxon>
        <taxon>Acidovorax</taxon>
    </lineage>
</organism>
<dbReference type="Pfam" id="PF01728">
    <property type="entry name" value="FtsJ"/>
    <property type="match status" value="1"/>
</dbReference>
<dbReference type="SUPFAM" id="SSF53335">
    <property type="entry name" value="S-adenosyl-L-methionine-dependent methyltransferases"/>
    <property type="match status" value="1"/>
</dbReference>
<keyword evidence="5" id="KW-0489">Methyltransferase</keyword>
<reference evidence="5 6" key="1">
    <citation type="submission" date="2020-08" db="EMBL/GenBank/DDBJ databases">
        <title>Functional genomics of gut bacteria from endangered species of beetles.</title>
        <authorList>
            <person name="Carlos-Shanley C."/>
        </authorList>
    </citation>
    <scope>NUCLEOTIDE SEQUENCE [LARGE SCALE GENOMIC DNA]</scope>
    <source>
        <strain evidence="5 6">S00198</strain>
    </source>
</reference>
<feature type="domain" description="Ribosomal RNA methyltransferase FtsJ" evidence="4">
    <location>
        <begin position="63"/>
        <end position="330"/>
    </location>
</feature>
<dbReference type="AlphaFoldDB" id="A0A7X0PD57"/>
<dbReference type="PANTHER" id="PTHR32319:SF0">
    <property type="entry name" value="BACTERIAL HEMOLYSIN-LIKE PROTEIN"/>
    <property type="match status" value="1"/>
</dbReference>
<dbReference type="InterPro" id="IPR047048">
    <property type="entry name" value="TlyA"/>
</dbReference>
<dbReference type="GO" id="GO:0008168">
    <property type="term" value="F:methyltransferase activity"/>
    <property type="evidence" value="ECO:0007669"/>
    <property type="project" value="UniProtKB-KW"/>
</dbReference>
<evidence type="ECO:0000256" key="2">
    <source>
        <dbReference type="ARBA" id="ARBA00029460"/>
    </source>
</evidence>
<dbReference type="EC" id="2.1.1.227" evidence="5"/>
<dbReference type="PROSITE" id="PS50889">
    <property type="entry name" value="S4"/>
    <property type="match status" value="1"/>
</dbReference>
<dbReference type="CDD" id="cd00165">
    <property type="entry name" value="S4"/>
    <property type="match status" value="1"/>
</dbReference>
<dbReference type="InterPro" id="IPR029063">
    <property type="entry name" value="SAM-dependent_MTases_sf"/>
</dbReference>
<keyword evidence="5" id="KW-0808">Transferase</keyword>
<evidence type="ECO:0000256" key="3">
    <source>
        <dbReference type="PROSITE-ProRule" id="PRU00182"/>
    </source>
</evidence>
<evidence type="ECO:0000313" key="5">
    <source>
        <dbReference type="EMBL" id="MBB6559743.1"/>
    </source>
</evidence>
<dbReference type="Gene3D" id="3.40.50.150">
    <property type="entry name" value="Vaccinia Virus protein VP39"/>
    <property type="match status" value="1"/>
</dbReference>
<evidence type="ECO:0000256" key="1">
    <source>
        <dbReference type="ARBA" id="ARBA00022884"/>
    </source>
</evidence>
<comment type="similarity">
    <text evidence="2">Belongs to the TlyA family.</text>
</comment>
<evidence type="ECO:0000313" key="6">
    <source>
        <dbReference type="Proteomes" id="UP000575083"/>
    </source>
</evidence>
<keyword evidence="6" id="KW-1185">Reference proteome</keyword>
<protein>
    <submittedName>
        <fullName evidence="5">23S rRNA (Cytidine1920-2'-O)/16S rRNA (Cytidine1409-2'-O)-methyltransferase</fullName>
        <ecNumber evidence="5">2.1.1.226</ecNumber>
        <ecNumber evidence="5">2.1.1.227</ecNumber>
    </submittedName>
</protein>
<keyword evidence="1 3" id="KW-0694">RNA-binding</keyword>
<dbReference type="EMBL" id="JACHLK010000004">
    <property type="protein sequence ID" value="MBB6559743.1"/>
    <property type="molecule type" value="Genomic_DNA"/>
</dbReference>
<dbReference type="EC" id="2.1.1.226" evidence="5"/>
<name>A0A7X0PD57_9BURK</name>
<dbReference type="Proteomes" id="UP000575083">
    <property type="component" value="Unassembled WGS sequence"/>
</dbReference>
<evidence type="ECO:0000259" key="4">
    <source>
        <dbReference type="Pfam" id="PF01728"/>
    </source>
</evidence>
<accession>A0A7X0PD57</accession>
<dbReference type="InterPro" id="IPR002877">
    <property type="entry name" value="RNA_MeTrfase_FtsJ_dom"/>
</dbReference>
<dbReference type="GO" id="GO:0003723">
    <property type="term" value="F:RNA binding"/>
    <property type="evidence" value="ECO:0007669"/>
    <property type="project" value="UniProtKB-KW"/>
</dbReference>
<dbReference type="InterPro" id="IPR036986">
    <property type="entry name" value="S4_RNA-bd_sf"/>
</dbReference>
<gene>
    <name evidence="5" type="ORF">HNP48_002415</name>
</gene>
<comment type="caution">
    <text evidence="5">The sequence shown here is derived from an EMBL/GenBank/DDBJ whole genome shotgun (WGS) entry which is preliminary data.</text>
</comment>
<dbReference type="PANTHER" id="PTHR32319">
    <property type="entry name" value="BACTERIAL HEMOLYSIN-LIKE PROTEIN"/>
    <property type="match status" value="1"/>
</dbReference>
<proteinExistence type="inferred from homology"/>
<sequence>MRADVFLVEFGHAATRSQAQRLIAAGVEWRLSPLSPWQKVAKNGDDIPSVAELRLLDGAEAKYLSRGGLKLEGALAATQLSPKGLRCLDVGQSTGGFTDCLLQHGAAQVIGVDVGHGQLHERLRNDLRVVGVEGLNARAMTAESLQEGCEEALSEHVETEIEDNDTQPVAPYAWMRNGGEVGDEYDDSDDAKEQDVEAFKAERVAKARARAEGTVPTERRRRAGREDVDITPAFDLVTGDLSFISLTLVLPALVPLMKPGSALLMLVKPQFELQPGQVGKGGIVRDESLYAVVEQRIRDCCAELGLSVQSWLDSPISGGDGNREFFVFARRAA</sequence>